<comment type="caution">
    <text evidence="1">The sequence shown here is derived from an EMBL/GenBank/DDBJ whole genome shotgun (WGS) entry which is preliminary data.</text>
</comment>
<dbReference type="Proteomes" id="UP000799755">
    <property type="component" value="Unassembled WGS sequence"/>
</dbReference>
<gene>
    <name evidence="1" type="ORF">BDR25DRAFT_252102</name>
</gene>
<proteinExistence type="predicted"/>
<organism evidence="1 2">
    <name type="scientific">Lindgomyces ingoldianus</name>
    <dbReference type="NCBI Taxonomy" id="673940"/>
    <lineage>
        <taxon>Eukaryota</taxon>
        <taxon>Fungi</taxon>
        <taxon>Dikarya</taxon>
        <taxon>Ascomycota</taxon>
        <taxon>Pezizomycotina</taxon>
        <taxon>Dothideomycetes</taxon>
        <taxon>Pleosporomycetidae</taxon>
        <taxon>Pleosporales</taxon>
        <taxon>Lindgomycetaceae</taxon>
        <taxon>Lindgomyces</taxon>
    </lineage>
</organism>
<protein>
    <submittedName>
        <fullName evidence="1">Uncharacterized protein</fullName>
    </submittedName>
</protein>
<evidence type="ECO:0000313" key="1">
    <source>
        <dbReference type="EMBL" id="KAF2476229.1"/>
    </source>
</evidence>
<feature type="non-terminal residue" evidence="1">
    <location>
        <position position="538"/>
    </location>
</feature>
<name>A0ACB6RAG1_9PLEO</name>
<keyword evidence="2" id="KW-1185">Reference proteome</keyword>
<dbReference type="EMBL" id="MU003494">
    <property type="protein sequence ID" value="KAF2476229.1"/>
    <property type="molecule type" value="Genomic_DNA"/>
</dbReference>
<evidence type="ECO:0000313" key="2">
    <source>
        <dbReference type="Proteomes" id="UP000799755"/>
    </source>
</evidence>
<accession>A0ACB6RAG1</accession>
<sequence>MAVKRKNVSADNAGSKRKFRRAIDDEEDEAYGSDTASQQHDSKVGDLPVPKVNDEVAAFTENGNVRAWSEARREWNKVCPVEGCGRRFNRPCRLEQHMLTHSKERPFSCPYGDCDKTFTRKDHVDRHTKAAHSNAERSFVCDRSECGKTFTNKERLVRHQNTHEARLRCVGYPPCEQEFRKKDTLQRHIRAEHLGLKPFACDHVDDDTGKRCTAAFDLKPALKRHIENCHGDGELRFSCGICITSAGGEPVETEAMGVVILPKEPIAFRTQPELRDHFRNCHPPTCQHCGKKCTTEHGLRAHIDVAHETPEGGLYQYPCPKPGCNRSFNRRGNLKVHIKCVHDNLRNWICGSFDASTSNVPEVQAWDGKNSCDFATTCKSTLEQHIRTQHLNSQNRKNTRRAAKEAKKKNMESRKATRTKKQEFDESMLGLLTGVGYDEGRPVACFVSDCNRRFTMDRDLRRHLRGVDHKLSDEEIEERIAERDALQGGPFWIGGLDGDDMLSHPFDPTLSQYQSPYMTPSLSQSQTPYLDPDLSQSQ</sequence>
<reference evidence="1" key="1">
    <citation type="journal article" date="2020" name="Stud. Mycol.">
        <title>101 Dothideomycetes genomes: a test case for predicting lifestyles and emergence of pathogens.</title>
        <authorList>
            <person name="Haridas S."/>
            <person name="Albert R."/>
            <person name="Binder M."/>
            <person name="Bloem J."/>
            <person name="Labutti K."/>
            <person name="Salamov A."/>
            <person name="Andreopoulos B."/>
            <person name="Baker S."/>
            <person name="Barry K."/>
            <person name="Bills G."/>
            <person name="Bluhm B."/>
            <person name="Cannon C."/>
            <person name="Castanera R."/>
            <person name="Culley D."/>
            <person name="Daum C."/>
            <person name="Ezra D."/>
            <person name="Gonzalez J."/>
            <person name="Henrissat B."/>
            <person name="Kuo A."/>
            <person name="Liang C."/>
            <person name="Lipzen A."/>
            <person name="Lutzoni F."/>
            <person name="Magnuson J."/>
            <person name="Mondo S."/>
            <person name="Nolan M."/>
            <person name="Ohm R."/>
            <person name="Pangilinan J."/>
            <person name="Park H.-J."/>
            <person name="Ramirez L."/>
            <person name="Alfaro M."/>
            <person name="Sun H."/>
            <person name="Tritt A."/>
            <person name="Yoshinaga Y."/>
            <person name="Zwiers L.-H."/>
            <person name="Turgeon B."/>
            <person name="Goodwin S."/>
            <person name="Spatafora J."/>
            <person name="Crous P."/>
            <person name="Grigoriev I."/>
        </authorList>
    </citation>
    <scope>NUCLEOTIDE SEQUENCE</scope>
    <source>
        <strain evidence="1">ATCC 200398</strain>
    </source>
</reference>